<evidence type="ECO:0000256" key="1">
    <source>
        <dbReference type="SAM" id="MobiDB-lite"/>
    </source>
</evidence>
<dbReference type="Pfam" id="PF01425">
    <property type="entry name" value="Amidase"/>
    <property type="match status" value="1"/>
</dbReference>
<dbReference type="EMBL" id="CP012333">
    <property type="protein sequence ID" value="AKU99200.1"/>
    <property type="molecule type" value="Genomic_DNA"/>
</dbReference>
<dbReference type="OrthoDB" id="9811471at2"/>
<keyword evidence="4" id="KW-1185">Reference proteome</keyword>
<sequence length="561" mass="58961">MALREPMLYDGLVPSPRLSGTPLRSLARLSKTRVGSRALQRMLRGDLGVDRLAELPEALRGDVPLDTRPHPGRAPRDLPSEGLPITSHGWAESSASLTAAYRNGQRSPYEVARKVLDEARRLARLSPSVGPVCDFSEESALADAQASAARWRLGRALGPLDGVPMLVKEQTAVKGLPRRSGTTFLDGAPQENDATAVARMRAAGAIVIGTTVMTELGMTPNGSNAKRVMPRNPHDTNHIAGGSSTGSGVAVATGLVPFAIGADGGGSIRIPSAMNGVFGIKPTWGRVSRSGDVSTGTVAHLGPIAGCTLDLAHMLELMSGHDANDPQTFAAPPRERGSFISAIGRGVRGLVIGVPESEWADASEPVARAGKAALSALEKAGAKLVPVRLELASYAMSIGVVIIAAEARASVREDWRTKRDEMGDDLQVTFSAIDGFEASEYLDVCRLRTGLRHELSSAFRTIDLLALPSTVSPAARVTDTDMRTGFLDTKVLDGLCRFAFLGNLSGLPALSAPVGCDANGLPLGLQLVGDAWDEATVFAAAGHLERLGVALPRRPRVTADL</sequence>
<proteinExistence type="predicted"/>
<dbReference type="SUPFAM" id="SSF75304">
    <property type="entry name" value="Amidase signature (AS) enzymes"/>
    <property type="match status" value="1"/>
</dbReference>
<evidence type="ECO:0000313" key="3">
    <source>
        <dbReference type="EMBL" id="AKU99200.1"/>
    </source>
</evidence>
<dbReference type="InterPro" id="IPR023631">
    <property type="entry name" value="Amidase_dom"/>
</dbReference>
<dbReference type="Gene3D" id="3.90.1300.10">
    <property type="entry name" value="Amidase signature (AS) domain"/>
    <property type="match status" value="1"/>
</dbReference>
<feature type="compositionally biased region" description="Basic and acidic residues" evidence="1">
    <location>
        <begin position="60"/>
        <end position="79"/>
    </location>
</feature>
<gene>
    <name evidence="3" type="ORF">AKJ09_05864</name>
</gene>
<dbReference type="PANTHER" id="PTHR11895:SF67">
    <property type="entry name" value="AMIDASE DOMAIN-CONTAINING PROTEIN"/>
    <property type="match status" value="1"/>
</dbReference>
<dbReference type="KEGG" id="llu:AKJ09_05864"/>
<dbReference type="InterPro" id="IPR000120">
    <property type="entry name" value="Amidase"/>
</dbReference>
<dbReference type="STRING" id="1391654.AKJ09_05864"/>
<dbReference type="PANTHER" id="PTHR11895">
    <property type="entry name" value="TRANSAMIDASE"/>
    <property type="match status" value="1"/>
</dbReference>
<evidence type="ECO:0000259" key="2">
    <source>
        <dbReference type="Pfam" id="PF01425"/>
    </source>
</evidence>
<dbReference type="GO" id="GO:0016740">
    <property type="term" value="F:transferase activity"/>
    <property type="evidence" value="ECO:0007669"/>
    <property type="project" value="UniProtKB-KW"/>
</dbReference>
<name>A0A0K1Q091_9BACT</name>
<keyword evidence="3" id="KW-0808">Transferase</keyword>
<reference evidence="3 4" key="1">
    <citation type="submission" date="2015-08" db="EMBL/GenBank/DDBJ databases">
        <authorList>
            <person name="Babu N.S."/>
            <person name="Beckwith C.J."/>
            <person name="Beseler K.G."/>
            <person name="Brison A."/>
            <person name="Carone J.V."/>
            <person name="Caskin T.P."/>
            <person name="Diamond M."/>
            <person name="Durham M.E."/>
            <person name="Foxe J.M."/>
            <person name="Go M."/>
            <person name="Henderson B.A."/>
            <person name="Jones I.B."/>
            <person name="McGettigan J.A."/>
            <person name="Micheletti S.J."/>
            <person name="Nasrallah M.E."/>
            <person name="Ortiz D."/>
            <person name="Piller C.R."/>
            <person name="Privatt S.R."/>
            <person name="Schneider S.L."/>
            <person name="Sharp S."/>
            <person name="Smith T.C."/>
            <person name="Stanton J.D."/>
            <person name="Ullery H.E."/>
            <person name="Wilson R.J."/>
            <person name="Serrano M.G."/>
            <person name="Buck G."/>
            <person name="Lee V."/>
            <person name="Wang Y."/>
            <person name="Carvalho R."/>
            <person name="Voegtly L."/>
            <person name="Shi R."/>
            <person name="Duckworth R."/>
            <person name="Johnson A."/>
            <person name="Loviza R."/>
            <person name="Walstead R."/>
            <person name="Shah Z."/>
            <person name="Kiflezghi M."/>
            <person name="Wade K."/>
            <person name="Ball S.L."/>
            <person name="Bradley K.W."/>
            <person name="Asai D.J."/>
            <person name="Bowman C.A."/>
            <person name="Russell D.A."/>
            <person name="Pope W.H."/>
            <person name="Jacobs-Sera D."/>
            <person name="Hendrix R.W."/>
            <person name="Hatfull G.F."/>
        </authorList>
    </citation>
    <scope>NUCLEOTIDE SEQUENCE [LARGE SCALE GENOMIC DNA]</scope>
    <source>
        <strain evidence="3 4">DSM 27648</strain>
    </source>
</reference>
<feature type="domain" description="Amidase" evidence="2">
    <location>
        <begin position="120"/>
        <end position="537"/>
    </location>
</feature>
<organism evidence="3 4">
    <name type="scientific">Labilithrix luteola</name>
    <dbReference type="NCBI Taxonomy" id="1391654"/>
    <lineage>
        <taxon>Bacteria</taxon>
        <taxon>Pseudomonadati</taxon>
        <taxon>Myxococcota</taxon>
        <taxon>Polyangia</taxon>
        <taxon>Polyangiales</taxon>
        <taxon>Labilitrichaceae</taxon>
        <taxon>Labilithrix</taxon>
    </lineage>
</organism>
<dbReference type="Proteomes" id="UP000064967">
    <property type="component" value="Chromosome"/>
</dbReference>
<accession>A0A0K1Q091</accession>
<evidence type="ECO:0000313" key="4">
    <source>
        <dbReference type="Proteomes" id="UP000064967"/>
    </source>
</evidence>
<dbReference type="InterPro" id="IPR036928">
    <property type="entry name" value="AS_sf"/>
</dbReference>
<feature type="region of interest" description="Disordered" evidence="1">
    <location>
        <begin position="60"/>
        <end position="87"/>
    </location>
</feature>
<dbReference type="PATRIC" id="fig|1391654.3.peg.5950"/>
<protein>
    <submittedName>
        <fullName evidence="3">Aspartyl-tRNA(Asn) amidotransferase subunit A</fullName>
    </submittedName>
</protein>
<dbReference type="AlphaFoldDB" id="A0A0K1Q091"/>
<dbReference type="RefSeq" id="WP_146650551.1">
    <property type="nucleotide sequence ID" value="NZ_CP012333.1"/>
</dbReference>